<accession>A0A4Z1DZ87</accession>
<organism evidence="2 3">
    <name type="scientific">Serinibacter arcticus</name>
    <dbReference type="NCBI Taxonomy" id="1655435"/>
    <lineage>
        <taxon>Bacteria</taxon>
        <taxon>Bacillati</taxon>
        <taxon>Actinomycetota</taxon>
        <taxon>Actinomycetes</taxon>
        <taxon>Micrococcales</taxon>
        <taxon>Beutenbergiaceae</taxon>
        <taxon>Serinibacter</taxon>
    </lineage>
</organism>
<dbReference type="AlphaFoldDB" id="A0A4Z1DZ87"/>
<dbReference type="EMBL" id="RHPJ01000003">
    <property type="protein sequence ID" value="TGO04300.1"/>
    <property type="molecule type" value="Genomic_DNA"/>
</dbReference>
<feature type="compositionally biased region" description="Acidic residues" evidence="1">
    <location>
        <begin position="176"/>
        <end position="186"/>
    </location>
</feature>
<dbReference type="RefSeq" id="WP_135849922.1">
    <property type="nucleotide sequence ID" value="NZ_RHPJ01000003.1"/>
</dbReference>
<dbReference type="InterPro" id="IPR003772">
    <property type="entry name" value="YceD"/>
</dbReference>
<evidence type="ECO:0000256" key="1">
    <source>
        <dbReference type="SAM" id="MobiDB-lite"/>
    </source>
</evidence>
<evidence type="ECO:0008006" key="4">
    <source>
        <dbReference type="Google" id="ProtNLM"/>
    </source>
</evidence>
<name>A0A4Z1DZ87_9MICO</name>
<comment type="caution">
    <text evidence="2">The sequence shown here is derived from an EMBL/GenBank/DDBJ whole genome shotgun (WGS) entry which is preliminary data.</text>
</comment>
<proteinExistence type="predicted"/>
<feature type="region of interest" description="Disordered" evidence="1">
    <location>
        <begin position="174"/>
        <end position="197"/>
    </location>
</feature>
<dbReference type="OrthoDB" id="9790372at2"/>
<dbReference type="Pfam" id="PF02620">
    <property type="entry name" value="YceD"/>
    <property type="match status" value="1"/>
</dbReference>
<evidence type="ECO:0000313" key="2">
    <source>
        <dbReference type="EMBL" id="TGO04300.1"/>
    </source>
</evidence>
<gene>
    <name evidence="2" type="ORF">SERN_1893</name>
</gene>
<dbReference type="Proteomes" id="UP000297318">
    <property type="component" value="Unassembled WGS sequence"/>
</dbReference>
<protein>
    <recommendedName>
        <fullName evidence="4">DUF177 domain-containing protein</fullName>
    </recommendedName>
</protein>
<dbReference type="PANTHER" id="PTHR34374">
    <property type="entry name" value="LARGE RIBOSOMAL RNA SUBUNIT ACCUMULATION PROTEIN YCED HOMOLOG 1, CHLOROPLASTIC"/>
    <property type="match status" value="1"/>
</dbReference>
<keyword evidence="3" id="KW-1185">Reference proteome</keyword>
<sequence>MPSRSPLVIGTHDLARRPGAQRTLDLTVPAPPALAIEVIGVPEGAPVELHLRLESVLEGVLVTGEVRAPLVGECVRCLGEVTDTVDVDVSELYAYPGAIEVHPDDEEAEDIQLLKGDEIDLEQSVRDAVVLALPFQPYCRPDCAGLCSQCGKNLNEDPHDHDLIDIRWAALKESLESDDENDDDGREADSDSERPSS</sequence>
<evidence type="ECO:0000313" key="3">
    <source>
        <dbReference type="Proteomes" id="UP000297318"/>
    </source>
</evidence>
<feature type="compositionally biased region" description="Basic and acidic residues" evidence="1">
    <location>
        <begin position="187"/>
        <end position="197"/>
    </location>
</feature>
<reference evidence="2 3" key="1">
    <citation type="submission" date="2018-11" db="EMBL/GenBank/DDBJ databases">
        <title>Complete genome sequencing of the Actinobacteria Serinibacter sp. K3-2.</title>
        <authorList>
            <person name="Rakitin A.L."/>
            <person name="Beletsky A.V."/>
            <person name="Mardanov A.V."/>
            <person name="Ravin N.V."/>
            <person name="Gromova A.S."/>
            <person name="Filippova S.N."/>
            <person name="Gal'Chenko V.F."/>
        </authorList>
    </citation>
    <scope>NUCLEOTIDE SEQUENCE [LARGE SCALE GENOMIC DNA]</scope>
    <source>
        <strain evidence="2 3">K3-2</strain>
    </source>
</reference>
<dbReference type="PANTHER" id="PTHR34374:SF1">
    <property type="entry name" value="LARGE RIBOSOMAL RNA SUBUNIT ACCUMULATION PROTEIN YCED HOMOLOG 1, CHLOROPLASTIC"/>
    <property type="match status" value="1"/>
</dbReference>